<evidence type="ECO:0000313" key="1">
    <source>
        <dbReference type="EMBL" id="KAJ1937117.1"/>
    </source>
</evidence>
<dbReference type="Proteomes" id="UP001150603">
    <property type="component" value="Unassembled WGS sequence"/>
</dbReference>
<sequence>MRMLNSSRVRRTLHVVVAIARVRGRLHSHRMRTRRPCIGRNPWNGAVRVLQAADPEPKQGIGCDLEPRARREKYA</sequence>
<gene>
    <name evidence="1" type="ORF">FBU59_004851</name>
</gene>
<comment type="caution">
    <text evidence="1">The sequence shown here is derived from an EMBL/GenBank/DDBJ whole genome shotgun (WGS) entry which is preliminary data.</text>
</comment>
<reference evidence="1" key="1">
    <citation type="submission" date="2022-07" db="EMBL/GenBank/DDBJ databases">
        <title>Phylogenomic reconstructions and comparative analyses of Kickxellomycotina fungi.</title>
        <authorList>
            <person name="Reynolds N.K."/>
            <person name="Stajich J.E."/>
            <person name="Barry K."/>
            <person name="Grigoriev I.V."/>
            <person name="Crous P."/>
            <person name="Smith M.E."/>
        </authorList>
    </citation>
    <scope>NUCLEOTIDE SEQUENCE</scope>
    <source>
        <strain evidence="1">NRRL 5244</strain>
    </source>
</reference>
<keyword evidence="2" id="KW-1185">Reference proteome</keyword>
<proteinExistence type="predicted"/>
<dbReference type="EMBL" id="JANBPW010003633">
    <property type="protein sequence ID" value="KAJ1937117.1"/>
    <property type="molecule type" value="Genomic_DNA"/>
</dbReference>
<evidence type="ECO:0000313" key="2">
    <source>
        <dbReference type="Proteomes" id="UP001150603"/>
    </source>
</evidence>
<name>A0ACC1J4E7_9FUNG</name>
<organism evidence="1 2">
    <name type="scientific">Linderina macrospora</name>
    <dbReference type="NCBI Taxonomy" id="4868"/>
    <lineage>
        <taxon>Eukaryota</taxon>
        <taxon>Fungi</taxon>
        <taxon>Fungi incertae sedis</taxon>
        <taxon>Zoopagomycota</taxon>
        <taxon>Kickxellomycotina</taxon>
        <taxon>Kickxellomycetes</taxon>
        <taxon>Kickxellales</taxon>
        <taxon>Kickxellaceae</taxon>
        <taxon>Linderina</taxon>
    </lineage>
</organism>
<protein>
    <submittedName>
        <fullName evidence="1">Uncharacterized protein</fullName>
    </submittedName>
</protein>
<accession>A0ACC1J4E7</accession>